<protein>
    <submittedName>
        <fullName evidence="2">Uncharacterized protein</fullName>
    </submittedName>
</protein>
<accession>A0A1L7WU38</accession>
<dbReference type="OrthoDB" id="3431428at2759"/>
<feature type="region of interest" description="Disordered" evidence="1">
    <location>
        <begin position="1"/>
        <end position="35"/>
    </location>
</feature>
<proteinExistence type="predicted"/>
<evidence type="ECO:0000313" key="3">
    <source>
        <dbReference type="Proteomes" id="UP000184330"/>
    </source>
</evidence>
<reference evidence="2 3" key="1">
    <citation type="submission" date="2016-03" db="EMBL/GenBank/DDBJ databases">
        <authorList>
            <person name="Ploux O."/>
        </authorList>
    </citation>
    <scope>NUCLEOTIDE SEQUENCE [LARGE SCALE GENOMIC DNA]</scope>
    <source>
        <strain evidence="2 3">UAMH 11012</strain>
    </source>
</reference>
<evidence type="ECO:0000313" key="2">
    <source>
        <dbReference type="EMBL" id="CZR56281.1"/>
    </source>
</evidence>
<dbReference type="Proteomes" id="UP000184330">
    <property type="component" value="Unassembled WGS sequence"/>
</dbReference>
<gene>
    <name evidence="2" type="ORF">PAC_06169</name>
</gene>
<dbReference type="EMBL" id="FJOG01000007">
    <property type="protein sequence ID" value="CZR56281.1"/>
    <property type="molecule type" value="Genomic_DNA"/>
</dbReference>
<feature type="region of interest" description="Disordered" evidence="1">
    <location>
        <begin position="81"/>
        <end position="100"/>
    </location>
</feature>
<keyword evidence="3" id="KW-1185">Reference proteome</keyword>
<evidence type="ECO:0000256" key="1">
    <source>
        <dbReference type="SAM" id="MobiDB-lite"/>
    </source>
</evidence>
<sequence>MPSLKRRRTSHEQIKSAEAFDSAETGPNHPGTEVSGAVARSCKRYMTQRSLVSVELHFATPLSSKTQRCDECEVLGDKPAAAPTVPSLSRADPFQNAPPPIESYPADAFTAITFCFPGFDDDMEDLFENSTQDAGMANTSFADVVEVTEQEHTLGELSKANLQIAKSLFESNGVVAWRCLWPRNDKKVERETLDALGILPPEKNFIYVNTRSLLPREIVYNKASWPLKIVVLLPH</sequence>
<organism evidence="2 3">
    <name type="scientific">Phialocephala subalpina</name>
    <dbReference type="NCBI Taxonomy" id="576137"/>
    <lineage>
        <taxon>Eukaryota</taxon>
        <taxon>Fungi</taxon>
        <taxon>Dikarya</taxon>
        <taxon>Ascomycota</taxon>
        <taxon>Pezizomycotina</taxon>
        <taxon>Leotiomycetes</taxon>
        <taxon>Helotiales</taxon>
        <taxon>Mollisiaceae</taxon>
        <taxon>Phialocephala</taxon>
        <taxon>Phialocephala fortinii species complex</taxon>
    </lineage>
</organism>
<dbReference type="AlphaFoldDB" id="A0A1L7WU38"/>
<name>A0A1L7WU38_9HELO</name>